<sequence length="207" mass="21253">MFIAQLLSVLSLFLSSCLPVSSASLSTSASSLSNAANAADSAVPVTGTMMAALTITGGETRIYYRNTTTTGITALSVSNAFNSGHFESSIPLVPAAEVRSTSPVAAAAIGDPWTEIHLFFISPTNILSEYIWTASTNSWQGGVSCGPCLTGDQFVTSSTSSMLYALVNTDSSGSPTWRVGFVSAGVSNTISEVVNSGSGWTLAPLSS</sequence>
<dbReference type="OrthoDB" id="407298at2759"/>
<evidence type="ECO:0008006" key="4">
    <source>
        <dbReference type="Google" id="ProtNLM"/>
    </source>
</evidence>
<dbReference type="HOGENOM" id="CLU_128332_0_0_1"/>
<evidence type="ECO:0000256" key="1">
    <source>
        <dbReference type="SAM" id="SignalP"/>
    </source>
</evidence>
<keyword evidence="1" id="KW-0732">Signal</keyword>
<dbReference type="SUPFAM" id="SSF89372">
    <property type="entry name" value="Fucose-specific lectin"/>
    <property type="match status" value="1"/>
</dbReference>
<feature type="signal peptide" evidence="1">
    <location>
        <begin position="1"/>
        <end position="22"/>
    </location>
</feature>
<keyword evidence="3" id="KW-1185">Reference proteome</keyword>
<gene>
    <name evidence="2" type="ORF">GYMLUDRAFT_46077</name>
</gene>
<evidence type="ECO:0000313" key="2">
    <source>
        <dbReference type="EMBL" id="KIK57500.1"/>
    </source>
</evidence>
<proteinExistence type="predicted"/>
<accession>A0A0D0B2X7</accession>
<dbReference type="Proteomes" id="UP000053593">
    <property type="component" value="Unassembled WGS sequence"/>
</dbReference>
<dbReference type="Gene3D" id="2.120.10.70">
    <property type="entry name" value="Fucose-specific lectin"/>
    <property type="match status" value="1"/>
</dbReference>
<name>A0A0D0B2X7_9AGAR</name>
<reference evidence="2 3" key="1">
    <citation type="submission" date="2014-04" db="EMBL/GenBank/DDBJ databases">
        <title>Evolutionary Origins and Diversification of the Mycorrhizal Mutualists.</title>
        <authorList>
            <consortium name="DOE Joint Genome Institute"/>
            <consortium name="Mycorrhizal Genomics Consortium"/>
            <person name="Kohler A."/>
            <person name="Kuo A."/>
            <person name="Nagy L.G."/>
            <person name="Floudas D."/>
            <person name="Copeland A."/>
            <person name="Barry K.W."/>
            <person name="Cichocki N."/>
            <person name="Veneault-Fourrey C."/>
            <person name="LaButti K."/>
            <person name="Lindquist E.A."/>
            <person name="Lipzen A."/>
            <person name="Lundell T."/>
            <person name="Morin E."/>
            <person name="Murat C."/>
            <person name="Riley R."/>
            <person name="Ohm R."/>
            <person name="Sun H."/>
            <person name="Tunlid A."/>
            <person name="Henrissat B."/>
            <person name="Grigoriev I.V."/>
            <person name="Hibbett D.S."/>
            <person name="Martin F."/>
        </authorList>
    </citation>
    <scope>NUCLEOTIDE SEQUENCE [LARGE SCALE GENOMIC DNA]</scope>
    <source>
        <strain evidence="2 3">FD-317 M1</strain>
    </source>
</reference>
<dbReference type="EMBL" id="KN834790">
    <property type="protein sequence ID" value="KIK57500.1"/>
    <property type="molecule type" value="Genomic_DNA"/>
</dbReference>
<evidence type="ECO:0000313" key="3">
    <source>
        <dbReference type="Proteomes" id="UP000053593"/>
    </source>
</evidence>
<organism evidence="2 3">
    <name type="scientific">Collybiopsis luxurians FD-317 M1</name>
    <dbReference type="NCBI Taxonomy" id="944289"/>
    <lineage>
        <taxon>Eukaryota</taxon>
        <taxon>Fungi</taxon>
        <taxon>Dikarya</taxon>
        <taxon>Basidiomycota</taxon>
        <taxon>Agaricomycotina</taxon>
        <taxon>Agaricomycetes</taxon>
        <taxon>Agaricomycetidae</taxon>
        <taxon>Agaricales</taxon>
        <taxon>Marasmiineae</taxon>
        <taxon>Omphalotaceae</taxon>
        <taxon>Collybiopsis</taxon>
        <taxon>Collybiopsis luxurians</taxon>
    </lineage>
</organism>
<protein>
    <recommendedName>
        <fullName evidence="4">Fucose-specific lectin</fullName>
    </recommendedName>
</protein>
<dbReference type="AlphaFoldDB" id="A0A0D0B2X7"/>
<feature type="chain" id="PRO_5002224410" description="Fucose-specific lectin" evidence="1">
    <location>
        <begin position="23"/>
        <end position="207"/>
    </location>
</feature>